<proteinExistence type="predicted"/>
<dbReference type="EMBL" id="JAGMVS010000037">
    <property type="protein sequence ID" value="MCM2436561.1"/>
    <property type="molecule type" value="Genomic_DNA"/>
</dbReference>
<comment type="caution">
    <text evidence="1">The sequence shown here is derived from an EMBL/GenBank/DDBJ whole genome shotgun (WGS) entry which is preliminary data.</text>
</comment>
<evidence type="ECO:0000313" key="1">
    <source>
        <dbReference type="EMBL" id="MCM2436561.1"/>
    </source>
</evidence>
<protein>
    <submittedName>
        <fullName evidence="1">Uncharacterized protein</fullName>
    </submittedName>
</protein>
<organism evidence="1 2">
    <name type="scientific">Periweissella beninensis</name>
    <dbReference type="NCBI Taxonomy" id="504936"/>
    <lineage>
        <taxon>Bacteria</taxon>
        <taxon>Bacillati</taxon>
        <taxon>Bacillota</taxon>
        <taxon>Bacilli</taxon>
        <taxon>Lactobacillales</taxon>
        <taxon>Lactobacillaceae</taxon>
        <taxon>Periweissella</taxon>
    </lineage>
</organism>
<keyword evidence="2" id="KW-1185">Reference proteome</keyword>
<reference evidence="1" key="1">
    <citation type="submission" date="2021-04" db="EMBL/GenBank/DDBJ databases">
        <title>Taxonomic assessment of Weissella genus.</title>
        <authorList>
            <person name="Fanelli F."/>
            <person name="Chieffi D."/>
            <person name="Dell'Aquila A."/>
            <person name="Gyu-Sung C."/>
            <person name="Franz C.M.A.P."/>
            <person name="Fusco V."/>
        </authorList>
    </citation>
    <scope>NUCLEOTIDE SEQUENCE</scope>
    <source>
        <strain evidence="1">LMG 25373</strain>
    </source>
</reference>
<sequence length="55" mass="6607">MGKLLKNYIFLILKLDEKFIIRHNNGQQRNEEKFMKETMRTTKSAIIIRTVIIIN</sequence>
<gene>
    <name evidence="1" type="ORF">KAK10_01245</name>
</gene>
<accession>A0ABT0VFU1</accession>
<dbReference type="Proteomes" id="UP001057481">
    <property type="component" value="Unassembled WGS sequence"/>
</dbReference>
<name>A0ABT0VFU1_9LACO</name>
<evidence type="ECO:0000313" key="2">
    <source>
        <dbReference type="Proteomes" id="UP001057481"/>
    </source>
</evidence>